<feature type="compositionally biased region" description="Polar residues" evidence="1">
    <location>
        <begin position="448"/>
        <end position="460"/>
    </location>
</feature>
<dbReference type="EMBL" id="CM032188">
    <property type="protein sequence ID" value="KAG7088703.1"/>
    <property type="molecule type" value="Genomic_DNA"/>
</dbReference>
<dbReference type="KEGG" id="more:E1B28_012673"/>
<keyword evidence="3" id="KW-1185">Reference proteome</keyword>
<evidence type="ECO:0000256" key="1">
    <source>
        <dbReference type="SAM" id="MobiDB-lite"/>
    </source>
</evidence>
<feature type="compositionally biased region" description="Low complexity" evidence="1">
    <location>
        <begin position="480"/>
        <end position="499"/>
    </location>
</feature>
<proteinExistence type="predicted"/>
<feature type="compositionally biased region" description="Basic and acidic residues" evidence="1">
    <location>
        <begin position="20"/>
        <end position="38"/>
    </location>
</feature>
<protein>
    <submittedName>
        <fullName evidence="2">Uncharacterized protein</fullName>
    </submittedName>
</protein>
<evidence type="ECO:0000313" key="2">
    <source>
        <dbReference type="EMBL" id="KAG7088703.1"/>
    </source>
</evidence>
<evidence type="ECO:0000313" key="3">
    <source>
        <dbReference type="Proteomes" id="UP001049176"/>
    </source>
</evidence>
<organism evidence="2 3">
    <name type="scientific">Marasmius oreades</name>
    <name type="common">fairy-ring Marasmius</name>
    <dbReference type="NCBI Taxonomy" id="181124"/>
    <lineage>
        <taxon>Eukaryota</taxon>
        <taxon>Fungi</taxon>
        <taxon>Dikarya</taxon>
        <taxon>Basidiomycota</taxon>
        <taxon>Agaricomycotina</taxon>
        <taxon>Agaricomycetes</taxon>
        <taxon>Agaricomycetidae</taxon>
        <taxon>Agaricales</taxon>
        <taxon>Marasmiineae</taxon>
        <taxon>Marasmiaceae</taxon>
        <taxon>Marasmius</taxon>
    </lineage>
</organism>
<dbReference type="GeneID" id="66081748"/>
<accession>A0A9P7RSP4</accession>
<feature type="compositionally biased region" description="Pro residues" evidence="1">
    <location>
        <begin position="83"/>
        <end position="92"/>
    </location>
</feature>
<gene>
    <name evidence="2" type="ORF">E1B28_012673</name>
</gene>
<dbReference type="Proteomes" id="UP001049176">
    <property type="component" value="Chromosome 8"/>
</dbReference>
<dbReference type="AlphaFoldDB" id="A0A9P7RSP4"/>
<feature type="compositionally biased region" description="Low complexity" evidence="1">
    <location>
        <begin position="579"/>
        <end position="590"/>
    </location>
</feature>
<name>A0A9P7RSP4_9AGAR</name>
<feature type="compositionally biased region" description="Low complexity" evidence="1">
    <location>
        <begin position="70"/>
        <end position="82"/>
    </location>
</feature>
<dbReference type="RefSeq" id="XP_043005174.1">
    <property type="nucleotide sequence ID" value="XM_043157806.1"/>
</dbReference>
<feature type="region of interest" description="Disordered" evidence="1">
    <location>
        <begin position="448"/>
        <end position="499"/>
    </location>
</feature>
<sequence length="689" mass="74587">MIILNQEAGTDKSLPPPPPESKEEEAARARKAERERTTLRRGQSSRSYMEPPPPSYEAVESVALESQSAFTPTSSSFARPSPSRSPPSPGPQFPQFGTSSHGLPLPPARRTLAHSSSYSNLRPHLNANRSGTSLNRPSSAYLSTPTLVPRSLDFFPTVSPIPLASYSTTTLSTVPYASTLSVNTISPDIPTTTSSSPSNSPPIPVPTFTPSAKKSFFSTQAGNKKRNAKEAKLFVLSQITTLLQNQTTPQYNVDAHKSILRSCADACSTHKLYLPAILQEKFVEDHTPFYWSIVQRPFSTSSKIPDLLQALLIFGSPLAEETRMDVGRACLMVNDPKLHQALRVNRYFMGSGTAEGALSPQPIYKDRVVIEDKGGGTSGGNGEFAATLEIEKYKERPVIHVEFIAQRRLWRLSIRKPSNTKKWKLAISLLEQSPATYVDSRFILQSVNEPPAPSRSNSFPSGPPQPVSPSRTVSDVDDAMSVSTGSGSGSGSSSSGSTMVPPSYGYGVPSAFVAAAYSGYSPEKIEMAQNHHQRSRSMASPSMNALSFYPDVVKGSTSAIRDRQESFHSLPNVSPRKASTSTLMSSSNWSVDDENLRNGSGSGSGGDGPEGEGDEFLISTHDLPPLPANSVLKEVRLKSNSMISPGKKEIEVEVEIDTGIDKSQDGREKTMRARFEARLAKPESECVIC</sequence>
<comment type="caution">
    <text evidence="2">The sequence shown here is derived from an EMBL/GenBank/DDBJ whole genome shotgun (WGS) entry which is preliminary data.</text>
</comment>
<dbReference type="OrthoDB" id="2959034at2759"/>
<feature type="region of interest" description="Disordered" evidence="1">
    <location>
        <begin position="565"/>
        <end position="616"/>
    </location>
</feature>
<reference evidence="2" key="1">
    <citation type="journal article" date="2021" name="Genome Biol. Evol.">
        <title>The assembled and annotated genome of the fairy-ring fungus Marasmius oreades.</title>
        <authorList>
            <person name="Hiltunen M."/>
            <person name="Ament-Velasquez S.L."/>
            <person name="Johannesson H."/>
        </authorList>
    </citation>
    <scope>NUCLEOTIDE SEQUENCE</scope>
    <source>
        <strain evidence="2">03SP1</strain>
    </source>
</reference>
<feature type="region of interest" description="Disordered" evidence="1">
    <location>
        <begin position="1"/>
        <end position="114"/>
    </location>
</feature>